<evidence type="ECO:0000313" key="3">
    <source>
        <dbReference type="Proteomes" id="UP000193411"/>
    </source>
</evidence>
<gene>
    <name evidence="2" type="ORF">BCR44DRAFT_1270734</name>
</gene>
<keyword evidence="3" id="KW-1185">Reference proteome</keyword>
<dbReference type="PROSITE" id="PS50222">
    <property type="entry name" value="EF_HAND_2"/>
    <property type="match status" value="1"/>
</dbReference>
<dbReference type="InterPro" id="IPR011992">
    <property type="entry name" value="EF-hand-dom_pair"/>
</dbReference>
<organism evidence="2 3">
    <name type="scientific">Catenaria anguillulae PL171</name>
    <dbReference type="NCBI Taxonomy" id="765915"/>
    <lineage>
        <taxon>Eukaryota</taxon>
        <taxon>Fungi</taxon>
        <taxon>Fungi incertae sedis</taxon>
        <taxon>Blastocladiomycota</taxon>
        <taxon>Blastocladiomycetes</taxon>
        <taxon>Blastocladiales</taxon>
        <taxon>Catenariaceae</taxon>
        <taxon>Catenaria</taxon>
    </lineage>
</organism>
<protein>
    <recommendedName>
        <fullName evidence="1">EF-hand domain-containing protein</fullName>
    </recommendedName>
</protein>
<dbReference type="InterPro" id="IPR002048">
    <property type="entry name" value="EF_hand_dom"/>
</dbReference>
<comment type="caution">
    <text evidence="2">The sequence shown here is derived from an EMBL/GenBank/DDBJ whole genome shotgun (WGS) entry which is preliminary data.</text>
</comment>
<dbReference type="Pfam" id="PF13405">
    <property type="entry name" value="EF-hand_6"/>
    <property type="match status" value="1"/>
</dbReference>
<reference evidence="2 3" key="1">
    <citation type="submission" date="2016-07" db="EMBL/GenBank/DDBJ databases">
        <title>Pervasive Adenine N6-methylation of Active Genes in Fungi.</title>
        <authorList>
            <consortium name="DOE Joint Genome Institute"/>
            <person name="Mondo S.J."/>
            <person name="Dannebaum R.O."/>
            <person name="Kuo R.C."/>
            <person name="Labutti K."/>
            <person name="Haridas S."/>
            <person name="Kuo A."/>
            <person name="Salamov A."/>
            <person name="Ahrendt S.R."/>
            <person name="Lipzen A."/>
            <person name="Sullivan W."/>
            <person name="Andreopoulos W.B."/>
            <person name="Clum A."/>
            <person name="Lindquist E."/>
            <person name="Daum C."/>
            <person name="Ramamoorthy G.K."/>
            <person name="Gryganskyi A."/>
            <person name="Culley D."/>
            <person name="Magnuson J.K."/>
            <person name="James T.Y."/>
            <person name="O'Malley M.A."/>
            <person name="Stajich J.E."/>
            <person name="Spatafora J.W."/>
            <person name="Visel A."/>
            <person name="Grigoriev I.V."/>
        </authorList>
    </citation>
    <scope>NUCLEOTIDE SEQUENCE [LARGE SCALE GENOMIC DNA]</scope>
    <source>
        <strain evidence="2 3">PL171</strain>
    </source>
</reference>
<sequence length="151" mass="16677">MTSTVRPSPFPLSCLGYALVLLISSHHHNCTDLHAKITLALSTRSKSTPLLSSLHPPTLRPHIAQALHRVFNKFDMDKDGKWTAHDLREFIKLLNGAAPPLAFCYQFIDMFGGAPGDKKLGVDGLVEFFAQQSANEPDETVRDLEKLGVKV</sequence>
<dbReference type="AlphaFoldDB" id="A0A1Y2HZW6"/>
<evidence type="ECO:0000259" key="1">
    <source>
        <dbReference type="PROSITE" id="PS50222"/>
    </source>
</evidence>
<feature type="domain" description="EF-hand" evidence="1">
    <location>
        <begin position="62"/>
        <end position="97"/>
    </location>
</feature>
<dbReference type="SUPFAM" id="SSF47473">
    <property type="entry name" value="EF-hand"/>
    <property type="match status" value="1"/>
</dbReference>
<name>A0A1Y2HZW6_9FUNG</name>
<dbReference type="EMBL" id="MCFL01000006">
    <property type="protein sequence ID" value="ORZ39273.1"/>
    <property type="molecule type" value="Genomic_DNA"/>
</dbReference>
<proteinExistence type="predicted"/>
<dbReference type="Gene3D" id="1.10.238.10">
    <property type="entry name" value="EF-hand"/>
    <property type="match status" value="1"/>
</dbReference>
<dbReference type="GO" id="GO:0005509">
    <property type="term" value="F:calcium ion binding"/>
    <property type="evidence" value="ECO:0007669"/>
    <property type="project" value="InterPro"/>
</dbReference>
<dbReference type="OrthoDB" id="26525at2759"/>
<accession>A0A1Y2HZW6</accession>
<dbReference type="Proteomes" id="UP000193411">
    <property type="component" value="Unassembled WGS sequence"/>
</dbReference>
<evidence type="ECO:0000313" key="2">
    <source>
        <dbReference type="EMBL" id="ORZ39273.1"/>
    </source>
</evidence>